<comment type="caution">
    <text evidence="2">The sequence shown here is derived from an EMBL/GenBank/DDBJ whole genome shotgun (WGS) entry which is preliminary data.</text>
</comment>
<name>A0A4U5LZ87_STECR</name>
<sequence length="317" mass="34835">MLPRLNCLPLGGPSLLLPAPNSTSDKNFMFYCVENNRFLVPANVFAAVQRFTSWERGEEERKKKPVAKELVPEGACDSSVCKRRTIPCEVLYTFRRQQPSSSPPTTIDHASALFSCRKSPYFEPFSAAASPAPSTIWQQRNFVYSRSPAAFAQSLLACTAAVRRLHHASLQSYVIASLLLHFYLNVALRCPVPPAVPRPHKKQTRNKQSGTDQQPRCSRGSGATSPGTNLELLMLTLCDEGRSEQLGNTAAAEDDLGAPMNSKAIWGESGESGRRSSGRPTGRTHAWADQSILIPAVLEEFQNFSQAFTDSNGYIQS</sequence>
<dbReference type="Proteomes" id="UP000298663">
    <property type="component" value="Unassembled WGS sequence"/>
</dbReference>
<accession>A0A4U5LZ87</accession>
<protein>
    <submittedName>
        <fullName evidence="2">Uncharacterized protein</fullName>
    </submittedName>
</protein>
<reference evidence="2 3" key="2">
    <citation type="journal article" date="2019" name="G3 (Bethesda)">
        <title>Hybrid Assembly of the Genome of the Entomopathogenic Nematode Steinernema carpocapsae Identifies the X-Chromosome.</title>
        <authorList>
            <person name="Serra L."/>
            <person name="Macchietto M."/>
            <person name="Macias-Munoz A."/>
            <person name="McGill C.J."/>
            <person name="Rodriguez I.M."/>
            <person name="Rodriguez B."/>
            <person name="Murad R."/>
            <person name="Mortazavi A."/>
        </authorList>
    </citation>
    <scope>NUCLEOTIDE SEQUENCE [LARGE SCALE GENOMIC DNA]</scope>
    <source>
        <strain evidence="2 3">ALL</strain>
    </source>
</reference>
<feature type="region of interest" description="Disordered" evidence="1">
    <location>
        <begin position="194"/>
        <end position="227"/>
    </location>
</feature>
<dbReference type="AlphaFoldDB" id="A0A4U5LZ87"/>
<keyword evidence="3" id="KW-1185">Reference proteome</keyword>
<reference evidence="2 3" key="1">
    <citation type="journal article" date="2015" name="Genome Biol.">
        <title>Comparative genomics of Steinernema reveals deeply conserved gene regulatory networks.</title>
        <authorList>
            <person name="Dillman A.R."/>
            <person name="Macchietto M."/>
            <person name="Porter C.F."/>
            <person name="Rogers A."/>
            <person name="Williams B."/>
            <person name="Antoshechkin I."/>
            <person name="Lee M.M."/>
            <person name="Goodwin Z."/>
            <person name="Lu X."/>
            <person name="Lewis E.E."/>
            <person name="Goodrich-Blair H."/>
            <person name="Stock S.P."/>
            <person name="Adams B.J."/>
            <person name="Sternberg P.W."/>
            <person name="Mortazavi A."/>
        </authorList>
    </citation>
    <scope>NUCLEOTIDE SEQUENCE [LARGE SCALE GENOMIC DNA]</scope>
    <source>
        <strain evidence="2 3">ALL</strain>
    </source>
</reference>
<gene>
    <name evidence="2" type="ORF">L596_028694</name>
</gene>
<proteinExistence type="predicted"/>
<feature type="compositionally biased region" description="Polar residues" evidence="1">
    <location>
        <begin position="206"/>
        <end position="227"/>
    </location>
</feature>
<dbReference type="EMBL" id="AZBU02000011">
    <property type="protein sequence ID" value="TKR61602.1"/>
    <property type="molecule type" value="Genomic_DNA"/>
</dbReference>
<evidence type="ECO:0000256" key="1">
    <source>
        <dbReference type="SAM" id="MobiDB-lite"/>
    </source>
</evidence>
<evidence type="ECO:0000313" key="3">
    <source>
        <dbReference type="Proteomes" id="UP000298663"/>
    </source>
</evidence>
<evidence type="ECO:0000313" key="2">
    <source>
        <dbReference type="EMBL" id="TKR61602.1"/>
    </source>
</evidence>
<feature type="region of interest" description="Disordered" evidence="1">
    <location>
        <begin position="250"/>
        <end position="284"/>
    </location>
</feature>
<organism evidence="2 3">
    <name type="scientific">Steinernema carpocapsae</name>
    <name type="common">Entomopathogenic nematode</name>
    <dbReference type="NCBI Taxonomy" id="34508"/>
    <lineage>
        <taxon>Eukaryota</taxon>
        <taxon>Metazoa</taxon>
        <taxon>Ecdysozoa</taxon>
        <taxon>Nematoda</taxon>
        <taxon>Chromadorea</taxon>
        <taxon>Rhabditida</taxon>
        <taxon>Tylenchina</taxon>
        <taxon>Panagrolaimomorpha</taxon>
        <taxon>Strongyloidoidea</taxon>
        <taxon>Steinernematidae</taxon>
        <taxon>Steinernema</taxon>
    </lineage>
</organism>